<evidence type="ECO:0000313" key="2">
    <source>
        <dbReference type="EMBL" id="EKD21750.1"/>
    </source>
</evidence>
<feature type="compositionally biased region" description="Polar residues" evidence="1">
    <location>
        <begin position="110"/>
        <end position="159"/>
    </location>
</feature>
<sequence>MSQDSRTSSMRAQNGSAYSETIHAATTAIGGRNTPPHRKHSFPSADAYNRRQPENTPAQADQSASPTRATLHHGPYDLPAYDHSTPPRYETELALEQLEGFEGFEEESIPDTTPSHISPSNNPAAQSHHTGSPENHSDQTQPSGLPLSPTTQRWSTSSSPEERLRLGLPRYANRDEERRAYQQAVCWLGFGG</sequence>
<dbReference type="HOGENOM" id="CLU_1415466_0_0_1"/>
<feature type="compositionally biased region" description="Low complexity" evidence="1">
    <location>
        <begin position="92"/>
        <end position="101"/>
    </location>
</feature>
<protein>
    <submittedName>
        <fullName evidence="2">Uncharacterized protein</fullName>
    </submittedName>
</protein>
<organism evidence="2 3">
    <name type="scientific">Marssonina brunnea f. sp. multigermtubi (strain MB_m1)</name>
    <name type="common">Marssonina leaf spot fungus</name>
    <dbReference type="NCBI Taxonomy" id="1072389"/>
    <lineage>
        <taxon>Eukaryota</taxon>
        <taxon>Fungi</taxon>
        <taxon>Dikarya</taxon>
        <taxon>Ascomycota</taxon>
        <taxon>Pezizomycotina</taxon>
        <taxon>Leotiomycetes</taxon>
        <taxon>Helotiales</taxon>
        <taxon>Drepanopezizaceae</taxon>
        <taxon>Drepanopeziza</taxon>
    </lineage>
</organism>
<dbReference type="InParanoid" id="K1WVT1"/>
<evidence type="ECO:0000256" key="1">
    <source>
        <dbReference type="SAM" id="MobiDB-lite"/>
    </source>
</evidence>
<dbReference type="EMBL" id="JH921428">
    <property type="protein sequence ID" value="EKD21750.1"/>
    <property type="molecule type" value="Genomic_DNA"/>
</dbReference>
<dbReference type="OrthoDB" id="3539716at2759"/>
<dbReference type="KEGG" id="mbe:MBM_00863"/>
<reference evidence="2 3" key="1">
    <citation type="journal article" date="2012" name="BMC Genomics">
        <title>Sequencing the genome of Marssonina brunnea reveals fungus-poplar co-evolution.</title>
        <authorList>
            <person name="Zhu S."/>
            <person name="Cao Y.-Z."/>
            <person name="Jiang C."/>
            <person name="Tan B.-Y."/>
            <person name="Wang Z."/>
            <person name="Feng S."/>
            <person name="Zhang L."/>
            <person name="Su X.-H."/>
            <person name="Brejova B."/>
            <person name="Vinar T."/>
            <person name="Xu M."/>
            <person name="Wang M.-X."/>
            <person name="Zhang S.-G."/>
            <person name="Huang M.-R."/>
            <person name="Wu R."/>
            <person name="Zhou Y."/>
        </authorList>
    </citation>
    <scope>NUCLEOTIDE SEQUENCE [LARGE SCALE GENOMIC DNA]</scope>
    <source>
        <strain evidence="2 3">MB_m1</strain>
    </source>
</reference>
<feature type="compositionally biased region" description="Polar residues" evidence="1">
    <location>
        <begin position="54"/>
        <end position="68"/>
    </location>
</feature>
<feature type="region of interest" description="Disordered" evidence="1">
    <location>
        <begin position="1"/>
        <end position="175"/>
    </location>
</feature>
<gene>
    <name evidence="2" type="ORF">MBM_00863</name>
</gene>
<proteinExistence type="predicted"/>
<feature type="compositionally biased region" description="Polar residues" evidence="1">
    <location>
        <begin position="1"/>
        <end position="19"/>
    </location>
</feature>
<name>K1WVT1_MARBU</name>
<dbReference type="AlphaFoldDB" id="K1WVT1"/>
<evidence type="ECO:0000313" key="3">
    <source>
        <dbReference type="Proteomes" id="UP000006753"/>
    </source>
</evidence>
<dbReference type="Proteomes" id="UP000006753">
    <property type="component" value="Unassembled WGS sequence"/>
</dbReference>
<keyword evidence="3" id="KW-1185">Reference proteome</keyword>
<accession>K1WVT1</accession>